<proteinExistence type="predicted"/>
<organism evidence="1 2">
    <name type="scientific">Aspergillus melleus</name>
    <dbReference type="NCBI Taxonomy" id="138277"/>
    <lineage>
        <taxon>Eukaryota</taxon>
        <taxon>Fungi</taxon>
        <taxon>Dikarya</taxon>
        <taxon>Ascomycota</taxon>
        <taxon>Pezizomycotina</taxon>
        <taxon>Eurotiomycetes</taxon>
        <taxon>Eurotiomycetidae</taxon>
        <taxon>Eurotiales</taxon>
        <taxon>Aspergillaceae</taxon>
        <taxon>Aspergillus</taxon>
        <taxon>Aspergillus subgen. Circumdati</taxon>
    </lineage>
</organism>
<name>A0ACC3B0K7_9EURO</name>
<keyword evidence="2" id="KW-1185">Reference proteome</keyword>
<reference evidence="1 2" key="1">
    <citation type="journal article" date="2023" name="ACS Omega">
        <title>Identification of the Neoaspergillic Acid Biosynthesis Gene Cluster by Establishing an In Vitro CRISPR-Ribonucleoprotein Genetic System in Aspergillus melleus.</title>
        <authorList>
            <person name="Yuan B."/>
            <person name="Grau M.F."/>
            <person name="Murata R.M."/>
            <person name="Torok T."/>
            <person name="Venkateswaran K."/>
            <person name="Stajich J.E."/>
            <person name="Wang C.C.C."/>
        </authorList>
    </citation>
    <scope>NUCLEOTIDE SEQUENCE [LARGE SCALE GENOMIC DNA]</scope>
    <source>
        <strain evidence="1 2">IMV 1140</strain>
    </source>
</reference>
<evidence type="ECO:0000313" key="2">
    <source>
        <dbReference type="Proteomes" id="UP001177260"/>
    </source>
</evidence>
<comment type="caution">
    <text evidence="1">The sequence shown here is derived from an EMBL/GenBank/DDBJ whole genome shotgun (WGS) entry which is preliminary data.</text>
</comment>
<dbReference type="EMBL" id="JAOPJF010000038">
    <property type="protein sequence ID" value="KAK1143582.1"/>
    <property type="molecule type" value="Genomic_DNA"/>
</dbReference>
<accession>A0ACC3B0K7</accession>
<gene>
    <name evidence="1" type="ORF">N8T08_006192</name>
</gene>
<sequence>MTGKYLLTGGYVATLDDSIGDFAKGAVLVVNGIIKAVGNVEDLSTTDAEIIDTTDGVVIPGMIDTHRHASMALTRGLGADQSLLHFLSNTYLRWLPATGIEDMHLSAFVGALEALDCGVTTIIDTCESFHSKEHAEAELEGLKDSGIRAFFAYGMSDGEYNGAPIGQDAWKARLDHLAEMRAANPSSESLVQVALQLSIPGTVPFNLTAAEIKFAQENNMLCCSHSCGLNNSVISTGLDERADTGLMLPGHVYIHCTNLSERQVKLIAETKGKVSIAMETDMQMGMGLPPIRSCLEHGIQPSLSIDTSAAVAPDLLSQMRLALQTQRFLDNLAIHSRRQIPLHLDYTARDALRWGTRNGADAVGLGDQIGTITPGKRADLVFLSNKRFLTPSAYPLATAVLHSTAADVDTVMVNGVIKKRDGQLVGHDIEVIRQKAKAGLQRILDNLATMRSEMTPDEISKYLEDAGRSTRVNLGQAYLTHVAGDGFRST</sequence>
<protein>
    <submittedName>
        <fullName evidence="1">Uncharacterized protein</fullName>
    </submittedName>
</protein>
<evidence type="ECO:0000313" key="1">
    <source>
        <dbReference type="EMBL" id="KAK1143582.1"/>
    </source>
</evidence>
<dbReference type="Proteomes" id="UP001177260">
    <property type="component" value="Unassembled WGS sequence"/>
</dbReference>